<evidence type="ECO:0000313" key="2">
    <source>
        <dbReference type="EMBL" id="QOD38880.1"/>
    </source>
</evidence>
<dbReference type="AlphaFoldDB" id="A0A7M3U395"/>
<dbReference type="Proteomes" id="UP000516514">
    <property type="component" value="Chromosome"/>
</dbReference>
<feature type="region of interest" description="Disordered" evidence="1">
    <location>
        <begin position="28"/>
        <end position="59"/>
    </location>
</feature>
<dbReference type="RefSeq" id="WP_191111628.1">
    <property type="nucleotide sequence ID" value="NZ_CP061738.1"/>
</dbReference>
<dbReference type="EMBL" id="CP061738">
    <property type="protein sequence ID" value="QOD38880.1"/>
    <property type="molecule type" value="Genomic_DNA"/>
</dbReference>
<name>A0A7M3U395_9RICK</name>
<accession>A0A7M3U395</accession>
<organism evidence="2 3">
    <name type="scientific">Candidatus Wolbachia massiliensis</name>
    <dbReference type="NCBI Taxonomy" id="1845000"/>
    <lineage>
        <taxon>Bacteria</taxon>
        <taxon>Pseudomonadati</taxon>
        <taxon>Pseudomonadota</taxon>
        <taxon>Alphaproteobacteria</taxon>
        <taxon>Rickettsiales</taxon>
        <taxon>Anaplasmataceae</taxon>
        <taxon>Wolbachieae</taxon>
        <taxon>Wolbachia</taxon>
    </lineage>
</organism>
<sequence>MSEEGFFSKYISQPIKNFYNYVTGKSTEESNDVRVNSEGSADFAVDQDIPPSTGENDVI</sequence>
<proteinExistence type="predicted"/>
<gene>
    <name evidence="2" type="ORF">ID128_04770</name>
</gene>
<dbReference type="KEGG" id="wms:ID128_04770"/>
<keyword evidence="3" id="KW-1185">Reference proteome</keyword>
<evidence type="ECO:0000256" key="1">
    <source>
        <dbReference type="SAM" id="MobiDB-lite"/>
    </source>
</evidence>
<reference evidence="2 3" key="1">
    <citation type="submission" date="2020-09" db="EMBL/GenBank/DDBJ databases">
        <title>An Earliest Endosymbiont, Wolbachia massiliensis sp. nov., Strain PL13 From the Bed Bug (Cimex hemipterius), Type strain of a New supergroup T.</title>
        <authorList>
            <person name="Laidoudi Y."/>
            <person name="Levasseur A."/>
            <person name="Medkour H."/>
            <person name="Maaloum M."/>
            <person name="BenKhedher M."/>
            <person name="Sambou M."/>
            <person name="Bassene H."/>
            <person name="Davoust B."/>
            <person name="Fenollar F."/>
            <person name="Raoult D."/>
            <person name="Mediannikov O."/>
        </authorList>
    </citation>
    <scope>NUCLEOTIDE SEQUENCE [LARGE SCALE GENOMIC DNA]</scope>
    <source>
        <strain evidence="2 3">PL13</strain>
    </source>
</reference>
<protein>
    <submittedName>
        <fullName evidence="2">Uncharacterized protein</fullName>
    </submittedName>
</protein>
<evidence type="ECO:0000313" key="3">
    <source>
        <dbReference type="Proteomes" id="UP000516514"/>
    </source>
</evidence>